<organism evidence="3">
    <name type="scientific">Ceratitis capitata</name>
    <name type="common">Mediterranean fruit fly</name>
    <name type="synonym">Tephritis capitata</name>
    <dbReference type="NCBI Taxonomy" id="7213"/>
    <lineage>
        <taxon>Eukaryota</taxon>
        <taxon>Metazoa</taxon>
        <taxon>Ecdysozoa</taxon>
        <taxon>Arthropoda</taxon>
        <taxon>Hexapoda</taxon>
        <taxon>Insecta</taxon>
        <taxon>Pterygota</taxon>
        <taxon>Neoptera</taxon>
        <taxon>Endopterygota</taxon>
        <taxon>Diptera</taxon>
        <taxon>Brachycera</taxon>
        <taxon>Muscomorpha</taxon>
        <taxon>Tephritoidea</taxon>
        <taxon>Tephritidae</taxon>
        <taxon>Ceratitis</taxon>
        <taxon>Ceratitis</taxon>
    </lineage>
</organism>
<evidence type="ECO:0000313" key="2">
    <source>
        <dbReference type="EMBL" id="CAD7006087.1"/>
    </source>
</evidence>
<dbReference type="OrthoDB" id="6619045at2759"/>
<feature type="compositionally biased region" description="Basic and acidic residues" evidence="1">
    <location>
        <begin position="926"/>
        <end position="946"/>
    </location>
</feature>
<accession>W8AJF6</accession>
<dbReference type="KEGG" id="ccat:101449438"/>
<protein>
    <submittedName>
        <fullName evidence="2">(Mediterranean fruit fly) hypothetical protein</fullName>
    </submittedName>
</protein>
<feature type="compositionally biased region" description="Basic residues" evidence="1">
    <location>
        <begin position="67"/>
        <end position="83"/>
    </location>
</feature>
<dbReference type="EMBL" id="GAMC01020648">
    <property type="protein sequence ID" value="JAB85907.1"/>
    <property type="molecule type" value="mRNA"/>
</dbReference>
<reference evidence="3" key="2">
    <citation type="journal article" date="2014" name="BMC Genomics">
        <title>A genomic perspective to assessing quality of mass-reared SIT flies used in Mediterranean fruit fly (Ceratitis capitata) eradication in California.</title>
        <authorList>
            <person name="Calla B."/>
            <person name="Hall B."/>
            <person name="Hou S."/>
            <person name="Geib S.M."/>
        </authorList>
    </citation>
    <scope>NUCLEOTIDE SEQUENCE</scope>
</reference>
<keyword evidence="4" id="KW-1185">Reference proteome</keyword>
<evidence type="ECO:0000313" key="3">
    <source>
        <dbReference type="EMBL" id="JAB85907.1"/>
    </source>
</evidence>
<sequence length="1389" mass="154959">MPRVSNALAKNNNGSNNVNVTTKVRKKAIKTEVESPGEQHVFHRKSERRRVARDIFLVFEEQPCRRVRGGAGSKKKTPQKPKFGHLMVDDPSRPAKGLLRDIKNEPKCYLSDECTATAAPTTNTTKTITTKEKKNTPKVNSRIESKPIVVAEKLPETTSEITNDDPVARVNPIFLWVKQDDTRIVEVRCEDYDKRNRIRIKKTSNGWRSIPRTDPSTSKFVKILQTPLLKVKREMYENSLLQKCSESFCANASGQNQLEVIEKQSFITDNVEENVPVCIKNPISETLNCKVDDSNINSAKVNLKNKKTKTKKKGKRGRKPKKLNIPKTELQAEDTPVVIEVNDYAQHLVSQTEECIAPVDPMIQSNLETIPNFREMCVNDHNSIMAQDIVANNLVVELPEKHIEEDVAAVEVDNAAEKLLDVPVQSEVNEREIETETETQTYQHHTAHLQLCPITGLFLPTINCESDNEAETPAEVVCKESDMNNFNTNFLPKDILVDLADCDEDENNIENSEKMQSLHTPYNTSLDADTKNLKDLLDDADLMQHCSDNANSDADIIDSIVKRSCENNLIQETETLKAPEEANTFNTTQCEEMPQKDLLDDVIPLHIIDDNVRDSPKCLSFNEAGEIEGLNGELFQSNNFMDTYEKDSSVEEVSLSDDGKKTESTDVIALSSPIALKDNINEDVILDEVPKDLSYKKREEVCPPSESRSQCAVTSSSDVVKSPQQGELPAIETTSEAIKNLILEQFIKLNTFNAVSPPVNKQQSEPINLGKTQRELNVNNECNNYATSTNYIETVVIDDNSDEEPMKKRIRNTVKLSKNNIIEDLTQTSAPTPTLIDKDPDPLTQLQLLIRNTQWKVPDPILVPKDRLRAVLASPAREIPLLITTRPELRLPEAFAYPEIIQNPNILVISMAQLEAILKNEMELEKSKEEPAATDPVHEMPTETTKKPNTIQMPSTNTTKPHIEPKSIKVKETPLNPPPPPPKCSHVENNLASDINAATLAVLNQMLWLPYFGQLSQEFLKTLKNPLGVQNKYASMMPPLYNHHLGLQHLDEMYKNYLKQMTALKHLSAAEAPVNNAMPNFPLALGAFQPSMEATVFQKMLQHQMANFLNINPIATSTEASMQTPIQQGIIAKSQALETNSGIEHLLGVEEKKTKSHTNTTATSNTTSDINSMVAGGVTEKSVRVNNNNHSNVTMSCDNSMIESMNYNKYAYMQKQEMDNKPRLTCKSLSNLLEPESVPSSPAVPLVNLTTEHTRNATHELAHTNSQTHINANKETAINVAPVPAPVEVMPFKTAKLHKAPNVGQNASHELAKQRKRAMNYTETTVAASPSVVTPTTATLENQTTSRNGVGDSMNVETNQALWHPLFGSNAKPGYSSPWQWTTVTATGE</sequence>
<proteinExistence type="evidence at transcript level"/>
<feature type="compositionally biased region" description="Polar residues" evidence="1">
    <location>
        <begin position="947"/>
        <end position="960"/>
    </location>
</feature>
<name>W8AJF6_CERCA</name>
<gene>
    <name evidence="2" type="ORF">CCAP1982_LOCUS14419</name>
</gene>
<evidence type="ECO:0000256" key="1">
    <source>
        <dbReference type="SAM" id="MobiDB-lite"/>
    </source>
</evidence>
<dbReference type="EMBL" id="CAJHJT010000034">
    <property type="protein sequence ID" value="CAD7006087.1"/>
    <property type="molecule type" value="Genomic_DNA"/>
</dbReference>
<reference evidence="2" key="3">
    <citation type="submission" date="2020-11" db="EMBL/GenBank/DDBJ databases">
        <authorList>
            <person name="Whitehead M."/>
        </authorList>
    </citation>
    <scope>NUCLEOTIDE SEQUENCE</scope>
    <source>
        <strain evidence="2">EGII</strain>
    </source>
</reference>
<evidence type="ECO:0000313" key="4">
    <source>
        <dbReference type="Proteomes" id="UP000606786"/>
    </source>
</evidence>
<feature type="region of interest" description="Disordered" evidence="1">
    <location>
        <begin position="926"/>
        <end position="962"/>
    </location>
</feature>
<dbReference type="Proteomes" id="UP000606786">
    <property type="component" value="Unassembled WGS sequence"/>
</dbReference>
<feature type="region of interest" description="Disordered" evidence="1">
    <location>
        <begin position="67"/>
        <end position="94"/>
    </location>
</feature>
<reference evidence="3" key="1">
    <citation type="submission" date="2013-07" db="EMBL/GenBank/DDBJ databases">
        <authorList>
            <person name="Geib S."/>
        </authorList>
    </citation>
    <scope>NUCLEOTIDE SEQUENCE</scope>
</reference>